<feature type="region of interest" description="Disordered" evidence="1">
    <location>
        <begin position="1"/>
        <end position="80"/>
    </location>
</feature>
<dbReference type="Proteomes" id="UP000032180">
    <property type="component" value="Chromosome 2"/>
</dbReference>
<feature type="compositionally biased region" description="Gly residues" evidence="1">
    <location>
        <begin position="66"/>
        <end position="80"/>
    </location>
</feature>
<evidence type="ECO:0000313" key="3">
    <source>
        <dbReference type="Proteomes" id="UP000032180"/>
    </source>
</evidence>
<sequence length="189" mass="21343">MLRFWRTQRSVTSSDALSVSKTYRGDEHSHGLRGLREAREEGHVPARRREHGGDRHGHTEGDGDGVRGPAGGAPSGAADGAGGGVLAVAVRRRVLPVRDTVPGGRHLHGDAQVLRPRLQRAGHRLLPQPRLHPHRRRPRPRLLPRRQRRRLRHHVTRKNIYRPHQTRQIKVALINGVNKRKSKITSIIY</sequence>
<proteinExistence type="predicted"/>
<dbReference type="AlphaFoldDB" id="A0A0D9VJK0"/>
<reference evidence="3" key="2">
    <citation type="submission" date="2013-12" db="EMBL/GenBank/DDBJ databases">
        <authorList>
            <person name="Yu Y."/>
            <person name="Lee S."/>
            <person name="de Baynast K."/>
            <person name="Wissotski M."/>
            <person name="Liu L."/>
            <person name="Talag J."/>
            <person name="Goicoechea J."/>
            <person name="Angelova A."/>
            <person name="Jetty R."/>
            <person name="Kudrna D."/>
            <person name="Golser W."/>
            <person name="Rivera L."/>
            <person name="Zhang J."/>
            <person name="Wing R."/>
        </authorList>
    </citation>
    <scope>NUCLEOTIDE SEQUENCE</scope>
</reference>
<feature type="compositionally biased region" description="Basic and acidic residues" evidence="1">
    <location>
        <begin position="23"/>
        <end position="44"/>
    </location>
</feature>
<organism evidence="2 3">
    <name type="scientific">Leersia perrieri</name>
    <dbReference type="NCBI Taxonomy" id="77586"/>
    <lineage>
        <taxon>Eukaryota</taxon>
        <taxon>Viridiplantae</taxon>
        <taxon>Streptophyta</taxon>
        <taxon>Embryophyta</taxon>
        <taxon>Tracheophyta</taxon>
        <taxon>Spermatophyta</taxon>
        <taxon>Magnoliopsida</taxon>
        <taxon>Liliopsida</taxon>
        <taxon>Poales</taxon>
        <taxon>Poaceae</taxon>
        <taxon>BOP clade</taxon>
        <taxon>Oryzoideae</taxon>
        <taxon>Oryzeae</taxon>
        <taxon>Oryzinae</taxon>
        <taxon>Leersia</taxon>
    </lineage>
</organism>
<dbReference type="eggNOG" id="ENOG502R711">
    <property type="taxonomic scope" value="Eukaryota"/>
</dbReference>
<reference evidence="2" key="3">
    <citation type="submission" date="2015-04" db="UniProtKB">
        <authorList>
            <consortium name="EnsemblPlants"/>
        </authorList>
    </citation>
    <scope>IDENTIFICATION</scope>
</reference>
<reference evidence="2 3" key="1">
    <citation type="submission" date="2012-08" db="EMBL/GenBank/DDBJ databases">
        <title>Oryza genome evolution.</title>
        <authorList>
            <person name="Wing R.A."/>
        </authorList>
    </citation>
    <scope>NUCLEOTIDE SEQUENCE</scope>
</reference>
<dbReference type="EnsemblPlants" id="LPERR02G22880.1">
    <property type="protein sequence ID" value="LPERR02G22880.1"/>
    <property type="gene ID" value="LPERR02G22880"/>
</dbReference>
<evidence type="ECO:0000313" key="2">
    <source>
        <dbReference type="EnsemblPlants" id="LPERR02G22880.1"/>
    </source>
</evidence>
<accession>A0A0D9VJK0</accession>
<feature type="compositionally biased region" description="Basic and acidic residues" evidence="1">
    <location>
        <begin position="51"/>
        <end position="65"/>
    </location>
</feature>
<protein>
    <submittedName>
        <fullName evidence="2">Uncharacterized protein</fullName>
    </submittedName>
</protein>
<dbReference type="Gramene" id="LPERR02G22880.1">
    <property type="protein sequence ID" value="LPERR02G22880.1"/>
    <property type="gene ID" value="LPERR02G22880"/>
</dbReference>
<keyword evidence="3" id="KW-1185">Reference proteome</keyword>
<dbReference type="HOGENOM" id="CLU_1689401_0_0_1"/>
<name>A0A0D9VJK0_9ORYZ</name>
<evidence type="ECO:0000256" key="1">
    <source>
        <dbReference type="SAM" id="MobiDB-lite"/>
    </source>
</evidence>
<feature type="compositionally biased region" description="Polar residues" evidence="1">
    <location>
        <begin position="7"/>
        <end position="21"/>
    </location>
</feature>